<dbReference type="PANTHER" id="PTHR11012">
    <property type="entry name" value="PROTEIN KINASE-LIKE DOMAIN-CONTAINING"/>
    <property type="match status" value="1"/>
</dbReference>
<dbReference type="EMBL" id="LAZR01023808">
    <property type="protein sequence ID" value="KKL77249.1"/>
    <property type="molecule type" value="Genomic_DNA"/>
</dbReference>
<evidence type="ECO:0000259" key="1">
    <source>
        <dbReference type="SMART" id="SM00587"/>
    </source>
</evidence>
<dbReference type="InterPro" id="IPR011009">
    <property type="entry name" value="Kinase-like_dom_sf"/>
</dbReference>
<evidence type="ECO:0000313" key="2">
    <source>
        <dbReference type="EMBL" id="KKL77249.1"/>
    </source>
</evidence>
<dbReference type="InterPro" id="IPR015897">
    <property type="entry name" value="CHK_kinase-like"/>
</dbReference>
<accession>A0A0F9ETE9</accession>
<sequence length="371" mass="43057">MIHKQKVIPKRTKRITAEWLNEVLHDSGYLKDFTIESISREPCGVGEGFVSDMARLTITYDKEAPGLPKTMIVKMPTTFRTALAVALQYNLYEKEIRFYTEVAPKSPIRVPGLIYSDYDSEVKKYILILEDCSCYKMIDQVEGLTYEQTKQAIISIADFQARWWDAPDLFSFDWIPKPKDEFLRTSFIDTFRNSWDLAVKSEEFLEMLPEGGREVGEEIYKQFPWLLDNVPEENLTIVHFDYRADNMFFDYENSENPLITIDWGGALVSGGILDVAYLLGSSIKIDLRRKIEKEMLNLYLKRLEENGITGIDFDYLWEYYLRSLMVYAWLPPVSFTQLDRSDPRAIELGKAFHNRLFGAILDNDATSILPS</sequence>
<feature type="domain" description="CHK kinase-like" evidence="1">
    <location>
        <begin position="127"/>
        <end position="309"/>
    </location>
</feature>
<name>A0A0F9ETE9_9ZZZZ</name>
<dbReference type="SMART" id="SM00587">
    <property type="entry name" value="CHK"/>
    <property type="match status" value="1"/>
</dbReference>
<dbReference type="AlphaFoldDB" id="A0A0F9ETE9"/>
<comment type="caution">
    <text evidence="2">The sequence shown here is derived from an EMBL/GenBank/DDBJ whole genome shotgun (WGS) entry which is preliminary data.</text>
</comment>
<reference evidence="2" key="1">
    <citation type="journal article" date="2015" name="Nature">
        <title>Complex archaea that bridge the gap between prokaryotes and eukaryotes.</title>
        <authorList>
            <person name="Spang A."/>
            <person name="Saw J.H."/>
            <person name="Jorgensen S.L."/>
            <person name="Zaremba-Niedzwiedzka K."/>
            <person name="Martijn J."/>
            <person name="Lind A.E."/>
            <person name="van Eijk R."/>
            <person name="Schleper C."/>
            <person name="Guy L."/>
            <person name="Ettema T.J."/>
        </authorList>
    </citation>
    <scope>NUCLEOTIDE SEQUENCE</scope>
</reference>
<dbReference type="Gene3D" id="3.90.1200.10">
    <property type="match status" value="1"/>
</dbReference>
<dbReference type="Pfam" id="PF02958">
    <property type="entry name" value="EcKL"/>
    <property type="match status" value="1"/>
</dbReference>
<proteinExistence type="predicted"/>
<organism evidence="2">
    <name type="scientific">marine sediment metagenome</name>
    <dbReference type="NCBI Taxonomy" id="412755"/>
    <lineage>
        <taxon>unclassified sequences</taxon>
        <taxon>metagenomes</taxon>
        <taxon>ecological metagenomes</taxon>
    </lineage>
</organism>
<dbReference type="SUPFAM" id="SSF56112">
    <property type="entry name" value="Protein kinase-like (PK-like)"/>
    <property type="match status" value="1"/>
</dbReference>
<protein>
    <recommendedName>
        <fullName evidence="1">CHK kinase-like domain-containing protein</fullName>
    </recommendedName>
</protein>
<dbReference type="InterPro" id="IPR004119">
    <property type="entry name" value="EcKL"/>
</dbReference>
<gene>
    <name evidence="2" type="ORF">LCGC14_2036770</name>
</gene>
<dbReference type="PANTHER" id="PTHR11012:SF30">
    <property type="entry name" value="PROTEIN KINASE-LIKE DOMAIN-CONTAINING"/>
    <property type="match status" value="1"/>
</dbReference>